<dbReference type="InterPro" id="IPR036388">
    <property type="entry name" value="WH-like_DNA-bd_sf"/>
</dbReference>
<evidence type="ECO:0000256" key="4">
    <source>
        <dbReference type="ARBA" id="ARBA00023163"/>
    </source>
</evidence>
<evidence type="ECO:0000256" key="5">
    <source>
        <dbReference type="ARBA" id="ARBA00049656"/>
    </source>
</evidence>
<protein>
    <submittedName>
        <fullName evidence="8">Pur operon repressor</fullName>
    </submittedName>
</protein>
<dbReference type="Gene3D" id="3.40.50.2020">
    <property type="match status" value="1"/>
</dbReference>
<evidence type="ECO:0000313" key="8">
    <source>
        <dbReference type="EMBL" id="MDA3732760.1"/>
    </source>
</evidence>
<evidence type="ECO:0000256" key="1">
    <source>
        <dbReference type="ARBA" id="ARBA00011738"/>
    </source>
</evidence>
<accession>A0AA42DPJ8</accession>
<comment type="caution">
    <text evidence="8">The sequence shown here is derived from an EMBL/GenBank/DDBJ whole genome shotgun (WGS) entry which is preliminary data.</text>
</comment>
<evidence type="ECO:0000313" key="9">
    <source>
        <dbReference type="Proteomes" id="UP001169242"/>
    </source>
</evidence>
<dbReference type="Gene3D" id="1.10.10.10">
    <property type="entry name" value="Winged helix-like DNA-binding domain superfamily/Winged helix DNA-binding domain"/>
    <property type="match status" value="1"/>
</dbReference>
<dbReference type="PANTHER" id="PTHR43864:SF2">
    <property type="entry name" value="PUR OPERON REPRESSOR"/>
    <property type="match status" value="1"/>
</dbReference>
<sequence length="270" mass="30070">MKKVQKNGRIGIISSILTDNPNQIFTLTHFCDVFDCAKSTISEDIDTIRELFQNYGLGNIETVSGAAGGVYYNPLMNDEQIKDFTKELCSIIDQPDRMIPSGYIYTNDLLYSPQLSKKIGAALASMFNGQEIDYVVTVETKGIPIALMTARALNKPMVVVRNQSKLTDGTVIYMNYITGSNNRIKTMCLPTRAIKKGSKVLFIDDFMKAGGTAKGILDLMQEFQAELVGVGVLMATKEPERKLIDDFKTLVWLDTVDTINKKINIYSAFE</sequence>
<dbReference type="EMBL" id="JAQIFT010000054">
    <property type="protein sequence ID" value="MDA3732760.1"/>
    <property type="molecule type" value="Genomic_DNA"/>
</dbReference>
<dbReference type="InterPro" id="IPR015265">
    <property type="entry name" value="PuR_N"/>
</dbReference>
<keyword evidence="2" id="KW-0805">Transcription regulation</keyword>
<dbReference type="AlphaFoldDB" id="A0AA42DPJ8"/>
<dbReference type="CDD" id="cd06223">
    <property type="entry name" value="PRTases_typeI"/>
    <property type="match status" value="1"/>
</dbReference>
<dbReference type="SUPFAM" id="SSF46785">
    <property type="entry name" value="Winged helix' DNA-binding domain"/>
    <property type="match status" value="1"/>
</dbReference>
<dbReference type="GO" id="GO:0003677">
    <property type="term" value="F:DNA binding"/>
    <property type="evidence" value="ECO:0007669"/>
    <property type="project" value="UniProtKB-KW"/>
</dbReference>
<dbReference type="InterPro" id="IPR000836">
    <property type="entry name" value="PRTase_dom"/>
</dbReference>
<keyword evidence="3" id="KW-0238">DNA-binding</keyword>
<dbReference type="InterPro" id="IPR010078">
    <property type="entry name" value="PurR_Bsub"/>
</dbReference>
<feature type="domain" description="Bacterial purine repressor N-terminal" evidence="7">
    <location>
        <begin position="5"/>
        <end position="74"/>
    </location>
</feature>
<gene>
    <name evidence="8" type="primary">purR</name>
    <name evidence="8" type="ORF">PBV87_14875</name>
</gene>
<reference evidence="8" key="1">
    <citation type="journal article" date="2023" name="Int. J. Syst. Evol. Microbiol.">
        <title>&lt;i&gt;Holtiella tumoricola&lt;/i&gt; gen. nov. sp. nov., isolated from a human clinical sample.</title>
        <authorList>
            <person name="Allen-Vercoe E."/>
            <person name="Daigneault M.C."/>
            <person name="Vancuren S.J."/>
            <person name="Cochrane K."/>
            <person name="O'Neal L.L."/>
            <person name="Sankaranarayanan K."/>
            <person name="Lawson P.A."/>
        </authorList>
    </citation>
    <scope>NUCLEOTIDE SEQUENCE</scope>
    <source>
        <strain evidence="8">CC70A</strain>
    </source>
</reference>
<keyword evidence="4" id="KW-0804">Transcription</keyword>
<dbReference type="SUPFAM" id="SSF53271">
    <property type="entry name" value="PRTase-like"/>
    <property type="match status" value="1"/>
</dbReference>
<dbReference type="Proteomes" id="UP001169242">
    <property type="component" value="Unassembled WGS sequence"/>
</dbReference>
<dbReference type="GO" id="GO:0045892">
    <property type="term" value="P:negative regulation of DNA-templated transcription"/>
    <property type="evidence" value="ECO:0007669"/>
    <property type="project" value="InterPro"/>
</dbReference>
<evidence type="ECO:0000256" key="2">
    <source>
        <dbReference type="ARBA" id="ARBA00023015"/>
    </source>
</evidence>
<keyword evidence="9" id="KW-1185">Reference proteome</keyword>
<dbReference type="Pfam" id="PF00156">
    <property type="entry name" value="Pribosyltran"/>
    <property type="match status" value="1"/>
</dbReference>
<evidence type="ECO:0000256" key="3">
    <source>
        <dbReference type="ARBA" id="ARBA00023125"/>
    </source>
</evidence>
<name>A0AA42DPJ8_9FIRM</name>
<proteinExistence type="inferred from homology"/>
<evidence type="ECO:0000259" key="6">
    <source>
        <dbReference type="Pfam" id="PF00156"/>
    </source>
</evidence>
<dbReference type="InterPro" id="IPR050118">
    <property type="entry name" value="Pur/Pyrimidine_PRTase"/>
</dbReference>
<dbReference type="NCBIfam" id="TIGR01743">
    <property type="entry name" value="purR_Bsub"/>
    <property type="match status" value="1"/>
</dbReference>
<dbReference type="PANTHER" id="PTHR43864">
    <property type="entry name" value="HYPOXANTHINE/GUANINE PHOSPHORIBOSYLTRANSFERASE"/>
    <property type="match status" value="1"/>
</dbReference>
<comment type="similarity">
    <text evidence="5">Belongs to the purine/pyrimidine phosphoribosyltransferase family. PurR subfamily.</text>
</comment>
<comment type="subunit">
    <text evidence="1">Homodimer.</text>
</comment>
<evidence type="ECO:0000259" key="7">
    <source>
        <dbReference type="Pfam" id="PF09182"/>
    </source>
</evidence>
<feature type="domain" description="Phosphoribosyltransferase" evidence="6">
    <location>
        <begin position="110"/>
        <end position="250"/>
    </location>
</feature>
<dbReference type="InterPro" id="IPR029057">
    <property type="entry name" value="PRTase-like"/>
</dbReference>
<dbReference type="Pfam" id="PF09182">
    <property type="entry name" value="PuR_N"/>
    <property type="match status" value="1"/>
</dbReference>
<organism evidence="8 9">
    <name type="scientific">Holtiella tumoricola</name>
    <dbReference type="NCBI Taxonomy" id="3018743"/>
    <lineage>
        <taxon>Bacteria</taxon>
        <taxon>Bacillati</taxon>
        <taxon>Bacillota</taxon>
        <taxon>Clostridia</taxon>
        <taxon>Lachnospirales</taxon>
        <taxon>Cellulosilyticaceae</taxon>
        <taxon>Holtiella</taxon>
    </lineage>
</organism>
<dbReference type="InterPro" id="IPR036390">
    <property type="entry name" value="WH_DNA-bd_sf"/>
</dbReference>
<dbReference type="RefSeq" id="WP_053982766.1">
    <property type="nucleotide sequence ID" value="NZ_JAQIFT010000054.1"/>
</dbReference>
<dbReference type="GO" id="GO:0045982">
    <property type="term" value="P:negative regulation of purine nucleobase metabolic process"/>
    <property type="evidence" value="ECO:0007669"/>
    <property type="project" value="InterPro"/>
</dbReference>